<dbReference type="Proteomes" id="UP000232722">
    <property type="component" value="Unassembled WGS sequence"/>
</dbReference>
<accession>A0A2N0NSF7</accession>
<name>A0A2N0NSF7_9GLOM</name>
<reference evidence="1 2" key="2">
    <citation type="submission" date="2017-09" db="EMBL/GenBank/DDBJ databases">
        <title>Extensive intraspecific genome diversity in a model arbuscular mycorrhizal fungus.</title>
        <authorList>
            <person name="Chen E.C."/>
            <person name="Morin E."/>
            <person name="Beaudet D."/>
            <person name="Noel J."/>
            <person name="Ndikumana S."/>
            <person name="Charron P."/>
            <person name="St-Onge C."/>
            <person name="Giorgi J."/>
            <person name="Grigoriev I.V."/>
            <person name="Roux C."/>
            <person name="Martin F.M."/>
            <person name="Corradi N."/>
        </authorList>
    </citation>
    <scope>NUCLEOTIDE SEQUENCE [LARGE SCALE GENOMIC DNA]</scope>
    <source>
        <strain evidence="1 2">A5</strain>
    </source>
</reference>
<gene>
    <name evidence="1" type="ORF">RhiirA5_384641</name>
</gene>
<dbReference type="EMBL" id="LLXJ01003184">
    <property type="protein sequence ID" value="PKB97482.1"/>
    <property type="molecule type" value="Genomic_DNA"/>
</dbReference>
<evidence type="ECO:0000313" key="2">
    <source>
        <dbReference type="Proteomes" id="UP000232722"/>
    </source>
</evidence>
<organism evidence="1 2">
    <name type="scientific">Rhizophagus irregularis</name>
    <dbReference type="NCBI Taxonomy" id="588596"/>
    <lineage>
        <taxon>Eukaryota</taxon>
        <taxon>Fungi</taxon>
        <taxon>Fungi incertae sedis</taxon>
        <taxon>Mucoromycota</taxon>
        <taxon>Glomeromycotina</taxon>
        <taxon>Glomeromycetes</taxon>
        <taxon>Glomerales</taxon>
        <taxon>Glomeraceae</taxon>
        <taxon>Rhizophagus</taxon>
    </lineage>
</organism>
<dbReference type="VEuPathDB" id="FungiDB:RhiirFUN_018726"/>
<dbReference type="VEuPathDB" id="FungiDB:RhiirFUN_018725"/>
<evidence type="ECO:0000313" key="1">
    <source>
        <dbReference type="EMBL" id="PKB97482.1"/>
    </source>
</evidence>
<dbReference type="VEuPathDB" id="FungiDB:RhiirA1_457511"/>
<reference evidence="1 2" key="1">
    <citation type="submission" date="2016-04" db="EMBL/GenBank/DDBJ databases">
        <title>Genome analyses suggest a sexual origin of heterokaryosis in a supposedly ancient asexual fungus.</title>
        <authorList>
            <person name="Ropars J."/>
            <person name="Sedzielewska K."/>
            <person name="Noel J."/>
            <person name="Charron P."/>
            <person name="Farinelli L."/>
            <person name="Marton T."/>
            <person name="Kruger M."/>
            <person name="Pelin A."/>
            <person name="Brachmann A."/>
            <person name="Corradi N."/>
        </authorList>
    </citation>
    <scope>NUCLEOTIDE SEQUENCE [LARGE SCALE GENOMIC DNA]</scope>
    <source>
        <strain evidence="1 2">A5</strain>
    </source>
</reference>
<dbReference type="AlphaFoldDB" id="A0A2N0NSF7"/>
<sequence length="452" mass="52356">MAVSPGKFEAECKYCSKTWKHGKTPILEEHLANHCSNVPQLILREYMEKVKNWENTSNKKRKVDKSVIGQTTITAFHDSTNLPEARINRINCALVKFFIYCGIAYRIVEHPFFIDFLKELNADYDLPTREYLSGRLLETELCNVNEKMNEDIMNQHNLTLVSHNFADRLLRRVNILTIFFRNSHMADVPLKSGVYARLAKTALSIGQNLEFDLEQSRALCSQLSQYRKKELPFDLEFGYGFQKPINWWNLIETKPDPESLPLVALHFFSICPNSASCERGVKILESMCKMITYWKSNARKEFGFFGQEAKNKLKLNNIELIQKVTEALAESDNIDEEEDNEYENSLFDKSKSHIEKPIRRIINGEIIPNDNVIVLIENIWIENEIDLSNDLILNGIGNIPKDLDDDFIDNEKNNNDENIVLTDYEIVDNTNGRGILNYNINDLLNKYVNENQ</sequence>
<proteinExistence type="predicted"/>
<dbReference type="VEuPathDB" id="FungiDB:FUN_018613"/>
<dbReference type="VEuPathDB" id="FungiDB:FUN_006863"/>
<comment type="caution">
    <text evidence="1">The sequence shown here is derived from an EMBL/GenBank/DDBJ whole genome shotgun (WGS) entry which is preliminary data.</text>
</comment>
<protein>
    <recommendedName>
        <fullName evidence="3">BED-type domain-containing protein</fullName>
    </recommendedName>
</protein>
<evidence type="ECO:0008006" key="3">
    <source>
        <dbReference type="Google" id="ProtNLM"/>
    </source>
</evidence>